<dbReference type="InterPro" id="IPR008894">
    <property type="entry name" value="QdtA_cupin_dom"/>
</dbReference>
<dbReference type="InterPro" id="IPR011051">
    <property type="entry name" value="RmlC_Cupin_sf"/>
</dbReference>
<dbReference type="AlphaFoldDB" id="A0A2M7XFG9"/>
<comment type="caution">
    <text evidence="2">The sequence shown here is derived from an EMBL/GenBank/DDBJ whole genome shotgun (WGS) entry which is preliminary data.</text>
</comment>
<sequence>MLNKFEVFKAFQFRHNKAVTGKMGRLRDTRPYESYPYDFPNGIVHVYVVDESSAEFPVGLHSHLRKVEIMMAVLGEITIDLVTSPDGATHQVVLNGREQEALLIRPGTWHKVTIPEGCILMVMSSTRYEGKDDDFTEVPTGK</sequence>
<evidence type="ECO:0000313" key="2">
    <source>
        <dbReference type="EMBL" id="PJA46640.1"/>
    </source>
</evidence>
<dbReference type="InterPro" id="IPR014710">
    <property type="entry name" value="RmlC-like_jellyroll"/>
</dbReference>
<organism evidence="2 3">
    <name type="scientific">Candidatus Uhrbacteria bacterium CG_4_9_14_3_um_filter_41_35</name>
    <dbReference type="NCBI Taxonomy" id="1975034"/>
    <lineage>
        <taxon>Bacteria</taxon>
        <taxon>Candidatus Uhriibacteriota</taxon>
    </lineage>
</organism>
<protein>
    <recommendedName>
        <fullName evidence="1">Sugar 3,4-ketoisomerase QdtA cupin domain-containing protein</fullName>
    </recommendedName>
</protein>
<proteinExistence type="predicted"/>
<evidence type="ECO:0000259" key="1">
    <source>
        <dbReference type="Pfam" id="PF05523"/>
    </source>
</evidence>
<evidence type="ECO:0000313" key="3">
    <source>
        <dbReference type="Proteomes" id="UP000231263"/>
    </source>
</evidence>
<dbReference type="Proteomes" id="UP000231263">
    <property type="component" value="Unassembled WGS sequence"/>
</dbReference>
<accession>A0A2M7XFG9</accession>
<feature type="domain" description="Sugar 3,4-ketoisomerase QdtA cupin" evidence="1">
    <location>
        <begin position="39"/>
        <end position="132"/>
    </location>
</feature>
<dbReference type="EMBL" id="PFWT01000009">
    <property type="protein sequence ID" value="PJA46640.1"/>
    <property type="molecule type" value="Genomic_DNA"/>
</dbReference>
<reference evidence="3" key="1">
    <citation type="submission" date="2017-09" db="EMBL/GenBank/DDBJ databases">
        <title>Depth-based differentiation of microbial function through sediment-hosted aquifers and enrichment of novel symbionts in the deep terrestrial subsurface.</title>
        <authorList>
            <person name="Probst A.J."/>
            <person name="Ladd B."/>
            <person name="Jarett J.K."/>
            <person name="Geller-Mcgrath D.E."/>
            <person name="Sieber C.M.K."/>
            <person name="Emerson J.B."/>
            <person name="Anantharaman K."/>
            <person name="Thomas B.C."/>
            <person name="Malmstrom R."/>
            <person name="Stieglmeier M."/>
            <person name="Klingl A."/>
            <person name="Woyke T."/>
            <person name="Ryan C.M."/>
            <person name="Banfield J.F."/>
        </authorList>
    </citation>
    <scope>NUCLEOTIDE SEQUENCE [LARGE SCALE GENOMIC DNA]</scope>
</reference>
<dbReference type="Pfam" id="PF05523">
    <property type="entry name" value="FdtA"/>
    <property type="match status" value="1"/>
</dbReference>
<name>A0A2M7XFG9_9BACT</name>
<dbReference type="Gene3D" id="2.60.120.10">
    <property type="entry name" value="Jelly Rolls"/>
    <property type="match status" value="1"/>
</dbReference>
<dbReference type="SUPFAM" id="SSF51182">
    <property type="entry name" value="RmlC-like cupins"/>
    <property type="match status" value="1"/>
</dbReference>
<gene>
    <name evidence="2" type="ORF">CO173_02630</name>
</gene>